<feature type="transmembrane region" description="Helical" evidence="1">
    <location>
        <begin position="150"/>
        <end position="175"/>
    </location>
</feature>
<keyword evidence="1" id="KW-0472">Membrane</keyword>
<evidence type="ECO:0000313" key="4">
    <source>
        <dbReference type="Proteomes" id="UP000038830"/>
    </source>
</evidence>
<name>A0A0H5CAQ8_CYBJN</name>
<dbReference type="InterPro" id="IPR052413">
    <property type="entry name" value="SUR7_domain"/>
</dbReference>
<reference evidence="3 5" key="3">
    <citation type="journal article" date="2016" name="Proc. Natl. Acad. Sci. U.S.A.">
        <title>Comparative genomics of biotechnologically important yeasts.</title>
        <authorList>
            <person name="Riley R."/>
            <person name="Haridas S."/>
            <person name="Wolfe K.H."/>
            <person name="Lopes M.R."/>
            <person name="Hittinger C.T."/>
            <person name="Goeker M."/>
            <person name="Salamov A.A."/>
            <person name="Wisecaver J.H."/>
            <person name="Long T.M."/>
            <person name="Calvey C.H."/>
            <person name="Aerts A.L."/>
            <person name="Barry K.W."/>
            <person name="Choi C."/>
            <person name="Clum A."/>
            <person name="Coughlan A.Y."/>
            <person name="Deshpande S."/>
            <person name="Douglass A.P."/>
            <person name="Hanson S.J."/>
            <person name="Klenk H.-P."/>
            <person name="LaButti K.M."/>
            <person name="Lapidus A."/>
            <person name="Lindquist E.A."/>
            <person name="Lipzen A.M."/>
            <person name="Meier-Kolthoff J.P."/>
            <person name="Ohm R.A."/>
            <person name="Otillar R.P."/>
            <person name="Pangilinan J.L."/>
            <person name="Peng Y."/>
            <person name="Rokas A."/>
            <person name="Rosa C.A."/>
            <person name="Scheuner C."/>
            <person name="Sibirny A.A."/>
            <person name="Slot J.C."/>
            <person name="Stielow J.B."/>
            <person name="Sun H."/>
            <person name="Kurtzman C.P."/>
            <person name="Blackwell M."/>
            <person name="Grigoriev I.V."/>
            <person name="Jeffries T.W."/>
        </authorList>
    </citation>
    <scope>NUCLEOTIDE SEQUENCE [LARGE SCALE GENOMIC DNA]</scope>
    <source>
        <strain evidence="5">ATCC 18201 / CBS 1600 / BCRC 20928 / JCM 3617 / NBRC 0987 / NRRL Y-1542</strain>
        <strain evidence="3">NRRL Y-1542</strain>
    </source>
</reference>
<proteinExistence type="predicted"/>
<organism evidence="2 4">
    <name type="scientific">Cyberlindnera jadinii (strain ATCC 18201 / CBS 1600 / BCRC 20928 / JCM 3617 / NBRC 0987 / NRRL Y-1542)</name>
    <name type="common">Torula yeast</name>
    <name type="synonym">Candida utilis</name>
    <dbReference type="NCBI Taxonomy" id="983966"/>
    <lineage>
        <taxon>Eukaryota</taxon>
        <taxon>Fungi</taxon>
        <taxon>Dikarya</taxon>
        <taxon>Ascomycota</taxon>
        <taxon>Saccharomycotina</taxon>
        <taxon>Saccharomycetes</taxon>
        <taxon>Phaffomycetales</taxon>
        <taxon>Phaffomycetaceae</taxon>
        <taxon>Cyberlindnera</taxon>
    </lineage>
</organism>
<dbReference type="PANTHER" id="PTHR28019">
    <property type="entry name" value="CELL MEMBRANE PROTEIN YLR413W-RELATED"/>
    <property type="match status" value="1"/>
</dbReference>
<dbReference type="PANTHER" id="PTHR28019:SF2">
    <property type="entry name" value="CELL MEMBRANE PROTEIN YLR413W-RELATED"/>
    <property type="match status" value="1"/>
</dbReference>
<sequence length="333" mass="36979">MQLNLKNYYFWIAPLLCTVLAIILSGVQVFSNPSRSPQRYLLEFDISQANFSALYPLTPTPDEELTISNTSFTDNVFRFGLWGYCSGSRTVNSAGLVNTGSYRANGCTSSHSHYKIDIPALLSNNFDTPSGYSLNEDWPRVSKLNRKANTIYNSALGGFVLACLTTALLLIGLPVGFFFPFALYVVYIVGMVFTFIQWICMVVASGTAQKLLDDLSNTYTSETYRTVADKGHTWLGISWTAFVFSVLLFVSLSIALVGKIMIDRREAKLQQPYDETEANKEVAGDVTSAQLSNNAGTEVGVDPQQDFYAQQQGEYVVDPQQQPIQQVPVQQHQ</sequence>
<dbReference type="Proteomes" id="UP000094389">
    <property type="component" value="Unassembled WGS sequence"/>
</dbReference>
<evidence type="ECO:0000313" key="2">
    <source>
        <dbReference type="EMBL" id="CEP20949.1"/>
    </source>
</evidence>
<reference evidence="2" key="1">
    <citation type="submission" date="2014-12" db="EMBL/GenBank/DDBJ databases">
        <authorList>
            <person name="Jaenicke S."/>
        </authorList>
    </citation>
    <scope>NUCLEOTIDE SEQUENCE [LARGE SCALE GENOMIC DNA]</scope>
    <source>
        <strain evidence="2">CBS1600</strain>
    </source>
</reference>
<gene>
    <name evidence="2" type="ORF">BN1211_0936</name>
    <name evidence="3" type="ORF">CYBJADRAFT_170748</name>
</gene>
<feature type="transmembrane region" description="Helical" evidence="1">
    <location>
        <begin position="181"/>
        <end position="204"/>
    </location>
</feature>
<dbReference type="EMBL" id="CDQK01000001">
    <property type="protein sequence ID" value="CEP20949.1"/>
    <property type="molecule type" value="Genomic_DNA"/>
</dbReference>
<evidence type="ECO:0008006" key="6">
    <source>
        <dbReference type="Google" id="ProtNLM"/>
    </source>
</evidence>
<dbReference type="Proteomes" id="UP000038830">
    <property type="component" value="Unassembled WGS sequence"/>
</dbReference>
<dbReference type="InterPro" id="IPR009571">
    <property type="entry name" value="SUR7/Rim9-like_fungi"/>
</dbReference>
<keyword evidence="1" id="KW-0812">Transmembrane</keyword>
<feature type="transmembrane region" description="Helical" evidence="1">
    <location>
        <begin position="234"/>
        <end position="258"/>
    </location>
</feature>
<accession>A0A0H5CAQ8</accession>
<keyword evidence="1" id="KW-1133">Transmembrane helix</keyword>
<evidence type="ECO:0000256" key="1">
    <source>
        <dbReference type="SAM" id="Phobius"/>
    </source>
</evidence>
<keyword evidence="5" id="KW-1185">Reference proteome</keyword>
<dbReference type="Pfam" id="PF06687">
    <property type="entry name" value="SUR7"/>
    <property type="match status" value="1"/>
</dbReference>
<evidence type="ECO:0000313" key="5">
    <source>
        <dbReference type="Proteomes" id="UP000094389"/>
    </source>
</evidence>
<dbReference type="GeneID" id="30990544"/>
<protein>
    <recommendedName>
        <fullName evidence="6">SUR7-domain-containing protein</fullName>
    </recommendedName>
</protein>
<evidence type="ECO:0000313" key="3">
    <source>
        <dbReference type="EMBL" id="ODV76297.1"/>
    </source>
</evidence>
<dbReference type="EMBL" id="KV453925">
    <property type="protein sequence ID" value="ODV76297.1"/>
    <property type="molecule type" value="Genomic_DNA"/>
</dbReference>
<dbReference type="AlphaFoldDB" id="A0A0H5CAQ8"/>
<reference evidence="4" key="2">
    <citation type="journal article" date="2015" name="J. Biotechnol.">
        <title>The structure of the Cyberlindnera jadinii genome and its relation to Candida utilis analyzed by the occurrence of single nucleotide polymorphisms.</title>
        <authorList>
            <person name="Rupp O."/>
            <person name="Brinkrolf K."/>
            <person name="Buerth C."/>
            <person name="Kunigo M."/>
            <person name="Schneider J."/>
            <person name="Jaenicke S."/>
            <person name="Goesmann A."/>
            <person name="Puehler A."/>
            <person name="Jaeger K.-E."/>
            <person name="Ernst J.F."/>
        </authorList>
    </citation>
    <scope>NUCLEOTIDE SEQUENCE [LARGE SCALE GENOMIC DNA]</scope>
    <source>
        <strain evidence="4">ATCC 18201 / CBS 1600 / BCRC 20928 / JCM 3617 / NBRC 0987 / NRRL Y-1542</strain>
    </source>
</reference>
<dbReference type="GO" id="GO:0005886">
    <property type="term" value="C:plasma membrane"/>
    <property type="evidence" value="ECO:0007669"/>
    <property type="project" value="InterPro"/>
</dbReference>
<feature type="transmembrane region" description="Helical" evidence="1">
    <location>
        <begin position="12"/>
        <end position="30"/>
    </location>
</feature>
<dbReference type="GO" id="GO:0051285">
    <property type="term" value="C:cell cortex of cell tip"/>
    <property type="evidence" value="ECO:0007669"/>
    <property type="project" value="TreeGrafter"/>
</dbReference>
<dbReference type="RefSeq" id="XP_020073336.1">
    <property type="nucleotide sequence ID" value="XM_020216148.1"/>
</dbReference>
<dbReference type="GO" id="GO:0031505">
    <property type="term" value="P:fungal-type cell wall organization"/>
    <property type="evidence" value="ECO:0007669"/>
    <property type="project" value="TreeGrafter"/>
</dbReference>
<accession>A0A1E4S9U4</accession>